<dbReference type="Pfam" id="PF05479">
    <property type="entry name" value="PsaN"/>
    <property type="match status" value="1"/>
</dbReference>
<evidence type="ECO:0000256" key="1">
    <source>
        <dbReference type="ARBA" id="ARBA00004622"/>
    </source>
</evidence>
<evidence type="ECO:0000313" key="9">
    <source>
        <dbReference type="Proteomes" id="UP000504610"/>
    </source>
</evidence>
<sequence length="126" mass="14502">MLMEEDLPWLSELLHSSLLLCCVYVSANAGVIDDYLEKIKANKEIQKRYEMLPDKESVDGGLMLEAEKNDGWITGHRISDTLYGGLFVVSFLRERTHGRTRIVCVGFKRNKPVSRRIQTKNSSVWR</sequence>
<dbReference type="Gene3D" id="1.20.5.740">
    <property type="entry name" value="Single helix bin"/>
    <property type="match status" value="1"/>
</dbReference>
<evidence type="ECO:0000256" key="8">
    <source>
        <dbReference type="ARBA" id="ARBA00023136"/>
    </source>
</evidence>
<name>A0A6J0JTV5_RAPSA</name>
<comment type="subcellular location">
    <subcellularLocation>
        <location evidence="1">Plastid</location>
        <location evidence="1">Chloroplast thylakoid membrane</location>
        <topology evidence="1">Peripheral membrane protein</topology>
        <orientation evidence="1">Lumenal side</orientation>
    </subcellularLocation>
</comment>
<evidence type="ECO:0000256" key="4">
    <source>
        <dbReference type="ARBA" id="ARBA00022531"/>
    </source>
</evidence>
<keyword evidence="5" id="KW-0934">Plastid</keyword>
<dbReference type="RefSeq" id="XP_056842825.1">
    <property type="nucleotide sequence ID" value="XM_056986845.1"/>
</dbReference>
<dbReference type="Proteomes" id="UP000504610">
    <property type="component" value="Chromosome 6"/>
</dbReference>
<organism evidence="9 10">
    <name type="scientific">Raphanus sativus</name>
    <name type="common">Radish</name>
    <name type="synonym">Raphanus raphanistrum var. sativus</name>
    <dbReference type="NCBI Taxonomy" id="3726"/>
    <lineage>
        <taxon>Eukaryota</taxon>
        <taxon>Viridiplantae</taxon>
        <taxon>Streptophyta</taxon>
        <taxon>Embryophyta</taxon>
        <taxon>Tracheophyta</taxon>
        <taxon>Spermatophyta</taxon>
        <taxon>Magnoliopsida</taxon>
        <taxon>eudicotyledons</taxon>
        <taxon>Gunneridae</taxon>
        <taxon>Pentapetalae</taxon>
        <taxon>rosids</taxon>
        <taxon>malvids</taxon>
        <taxon>Brassicales</taxon>
        <taxon>Brassicaceae</taxon>
        <taxon>Brassiceae</taxon>
        <taxon>Raphanus</taxon>
    </lineage>
</organism>
<dbReference type="GO" id="GO:0009535">
    <property type="term" value="C:chloroplast thylakoid membrane"/>
    <property type="evidence" value="ECO:0007669"/>
    <property type="project" value="UniProtKB-SubCell"/>
</dbReference>
<dbReference type="GO" id="GO:0009522">
    <property type="term" value="C:photosystem I"/>
    <property type="evidence" value="ECO:0007669"/>
    <property type="project" value="UniProtKB-KW"/>
</dbReference>
<protein>
    <submittedName>
        <fullName evidence="10 11">Uncharacterized protein LOC108810945 isoform X1</fullName>
    </submittedName>
</protein>
<keyword evidence="6" id="KW-0603">Photosystem I</keyword>
<evidence type="ECO:0000256" key="2">
    <source>
        <dbReference type="ARBA" id="ARBA00010661"/>
    </source>
</evidence>
<dbReference type="AlphaFoldDB" id="A0A6J0JTV5"/>
<keyword evidence="9" id="KW-1185">Reference proteome</keyword>
<accession>A0A6J0JTV5</accession>
<evidence type="ECO:0000256" key="5">
    <source>
        <dbReference type="ARBA" id="ARBA00022640"/>
    </source>
</evidence>
<keyword evidence="4" id="KW-0602">Photosynthesis</keyword>
<keyword evidence="8" id="KW-0472">Membrane</keyword>
<evidence type="ECO:0000256" key="6">
    <source>
        <dbReference type="ARBA" id="ARBA00022836"/>
    </source>
</evidence>
<reference evidence="9" key="1">
    <citation type="journal article" date="2019" name="Database">
        <title>The radish genome database (RadishGD): an integrated information resource for radish genomics.</title>
        <authorList>
            <person name="Yu H.J."/>
            <person name="Baek S."/>
            <person name="Lee Y.J."/>
            <person name="Cho A."/>
            <person name="Mun J.H."/>
        </authorList>
    </citation>
    <scope>NUCLEOTIDE SEQUENCE [LARGE SCALE GENOMIC DNA]</scope>
    <source>
        <strain evidence="9">cv. WK10039</strain>
    </source>
</reference>
<dbReference type="OrthoDB" id="10600218at2759"/>
<comment type="similarity">
    <text evidence="2">Belongs to the psaN family.</text>
</comment>
<dbReference type="InterPro" id="IPR008796">
    <property type="entry name" value="PSAN"/>
</dbReference>
<dbReference type="GeneID" id="108810945"/>
<dbReference type="RefSeq" id="XP_018438515.1">
    <property type="nucleotide sequence ID" value="XM_018583013.2"/>
</dbReference>
<gene>
    <name evidence="10 11" type="primary">LOC108810945</name>
</gene>
<evidence type="ECO:0000313" key="11">
    <source>
        <dbReference type="RefSeq" id="XP_056842825.1"/>
    </source>
</evidence>
<keyword evidence="7" id="KW-0793">Thylakoid</keyword>
<dbReference type="GO" id="GO:0015979">
    <property type="term" value="P:photosynthesis"/>
    <property type="evidence" value="ECO:0007669"/>
    <property type="project" value="UniProtKB-KW"/>
</dbReference>
<keyword evidence="3" id="KW-0150">Chloroplast</keyword>
<proteinExistence type="inferred from homology"/>
<reference evidence="10 11" key="2">
    <citation type="submission" date="2025-04" db="UniProtKB">
        <authorList>
            <consortium name="RefSeq"/>
        </authorList>
    </citation>
    <scope>IDENTIFICATION</scope>
    <source>
        <tissue evidence="10 11">Leaf</tissue>
    </source>
</reference>
<evidence type="ECO:0000256" key="3">
    <source>
        <dbReference type="ARBA" id="ARBA00022528"/>
    </source>
</evidence>
<evidence type="ECO:0000256" key="7">
    <source>
        <dbReference type="ARBA" id="ARBA00023078"/>
    </source>
</evidence>
<evidence type="ECO:0000313" key="10">
    <source>
        <dbReference type="RefSeq" id="XP_018438515.1"/>
    </source>
</evidence>